<feature type="domain" description="D-alanyl-D-alanine carboxypeptidase-like core" evidence="2">
    <location>
        <begin position="77"/>
        <end position="156"/>
    </location>
</feature>
<comment type="caution">
    <text evidence="3">The sequence shown here is derived from an EMBL/GenBank/DDBJ whole genome shotgun (WGS) entry which is preliminary data.</text>
</comment>
<organism evidence="3 4">
    <name type="scientific">Kineosporia succinea</name>
    <dbReference type="NCBI Taxonomy" id="84632"/>
    <lineage>
        <taxon>Bacteria</taxon>
        <taxon>Bacillati</taxon>
        <taxon>Actinomycetota</taxon>
        <taxon>Actinomycetes</taxon>
        <taxon>Kineosporiales</taxon>
        <taxon>Kineosporiaceae</taxon>
        <taxon>Kineosporia</taxon>
    </lineage>
</organism>
<sequence length="198" mass="21192">MTATRTPASQRSWPTALVTLALLVAAACVVTTFVLKPTSPVRSLITKDAAARDIGAADGYVGAGSVDVHEDTPALTRLDPDLLAAVRRASDAAARDGIDLRVTSGWRSERYQQHLLDEAVAKYGSYAEARRWVATPQTSQHVTGQAVDIGPTDAADWTTRHGDDFGLCQVFANEMWHFELLTRPGGDCPPMRADGSSG</sequence>
<dbReference type="PANTHER" id="PTHR34385">
    <property type="entry name" value="D-ALANYL-D-ALANINE CARBOXYPEPTIDASE"/>
    <property type="match status" value="1"/>
</dbReference>
<evidence type="ECO:0000313" key="4">
    <source>
        <dbReference type="Proteomes" id="UP001235712"/>
    </source>
</evidence>
<dbReference type="RefSeq" id="WP_307249511.1">
    <property type="nucleotide sequence ID" value="NZ_JAUSQZ010000001.1"/>
</dbReference>
<evidence type="ECO:0000259" key="2">
    <source>
        <dbReference type="Pfam" id="PF02557"/>
    </source>
</evidence>
<keyword evidence="1" id="KW-1133">Transmembrane helix</keyword>
<dbReference type="InterPro" id="IPR009045">
    <property type="entry name" value="Zn_M74/Hedgehog-like"/>
</dbReference>
<keyword evidence="1" id="KW-0472">Membrane</keyword>
<dbReference type="PROSITE" id="PS51257">
    <property type="entry name" value="PROKAR_LIPOPROTEIN"/>
    <property type="match status" value="1"/>
</dbReference>
<feature type="transmembrane region" description="Helical" evidence="1">
    <location>
        <begin position="12"/>
        <end position="35"/>
    </location>
</feature>
<dbReference type="InterPro" id="IPR003709">
    <property type="entry name" value="VanY-like_core_dom"/>
</dbReference>
<dbReference type="CDD" id="cd14846">
    <property type="entry name" value="Peptidase_M15_like"/>
    <property type="match status" value="1"/>
</dbReference>
<dbReference type="Pfam" id="PF02557">
    <property type="entry name" value="VanY"/>
    <property type="match status" value="1"/>
</dbReference>
<keyword evidence="1" id="KW-0812">Transmembrane</keyword>
<proteinExistence type="predicted"/>
<evidence type="ECO:0000256" key="1">
    <source>
        <dbReference type="SAM" id="Phobius"/>
    </source>
</evidence>
<dbReference type="EMBL" id="JAUSQZ010000001">
    <property type="protein sequence ID" value="MDP9830441.1"/>
    <property type="molecule type" value="Genomic_DNA"/>
</dbReference>
<gene>
    <name evidence="3" type="ORF">J2S57_006190</name>
</gene>
<keyword evidence="4" id="KW-1185">Reference proteome</keyword>
<dbReference type="PANTHER" id="PTHR34385:SF1">
    <property type="entry name" value="PEPTIDOGLYCAN L-ALANYL-D-GLUTAMATE ENDOPEPTIDASE CWLK"/>
    <property type="match status" value="1"/>
</dbReference>
<dbReference type="SUPFAM" id="SSF55166">
    <property type="entry name" value="Hedgehog/DD-peptidase"/>
    <property type="match status" value="1"/>
</dbReference>
<reference evidence="3 4" key="1">
    <citation type="submission" date="2023-07" db="EMBL/GenBank/DDBJ databases">
        <title>Sequencing the genomes of 1000 actinobacteria strains.</title>
        <authorList>
            <person name="Klenk H.-P."/>
        </authorList>
    </citation>
    <scope>NUCLEOTIDE SEQUENCE [LARGE SCALE GENOMIC DNA]</scope>
    <source>
        <strain evidence="3 4">DSM 44388</strain>
    </source>
</reference>
<dbReference type="Gene3D" id="3.30.1380.10">
    <property type="match status" value="1"/>
</dbReference>
<protein>
    <recommendedName>
        <fullName evidence="2">D-alanyl-D-alanine carboxypeptidase-like core domain-containing protein</fullName>
    </recommendedName>
</protein>
<accession>A0ABT9PCK2</accession>
<evidence type="ECO:0000313" key="3">
    <source>
        <dbReference type="EMBL" id="MDP9830441.1"/>
    </source>
</evidence>
<dbReference type="Proteomes" id="UP001235712">
    <property type="component" value="Unassembled WGS sequence"/>
</dbReference>
<dbReference type="InterPro" id="IPR052179">
    <property type="entry name" value="DD-CPase-like"/>
</dbReference>
<name>A0ABT9PCK2_9ACTN</name>